<evidence type="ECO:0000313" key="7">
    <source>
        <dbReference type="WBParaSite" id="MhA1_Contig722.frz3.fgene3"/>
    </source>
</evidence>
<organism evidence="6 7">
    <name type="scientific">Meloidogyne hapla</name>
    <name type="common">Root-knot nematode worm</name>
    <dbReference type="NCBI Taxonomy" id="6305"/>
    <lineage>
        <taxon>Eukaryota</taxon>
        <taxon>Metazoa</taxon>
        <taxon>Ecdysozoa</taxon>
        <taxon>Nematoda</taxon>
        <taxon>Chromadorea</taxon>
        <taxon>Rhabditida</taxon>
        <taxon>Tylenchina</taxon>
        <taxon>Tylenchomorpha</taxon>
        <taxon>Tylenchoidea</taxon>
        <taxon>Meloidogynidae</taxon>
        <taxon>Meloidogyninae</taxon>
        <taxon>Meloidogyne</taxon>
    </lineage>
</organism>
<dbReference type="InterPro" id="IPR002213">
    <property type="entry name" value="UDP_glucos_trans"/>
</dbReference>
<comment type="similarity">
    <text evidence="1">Belongs to the UDP-glycosyltransferase family.</text>
</comment>
<comment type="catalytic activity">
    <reaction evidence="5">
        <text>glucuronate acceptor + UDP-alpha-D-glucuronate = acceptor beta-D-glucuronoside + UDP + H(+)</text>
        <dbReference type="Rhea" id="RHEA:21032"/>
        <dbReference type="ChEBI" id="CHEBI:15378"/>
        <dbReference type="ChEBI" id="CHEBI:58052"/>
        <dbReference type="ChEBI" id="CHEBI:58223"/>
        <dbReference type="ChEBI" id="CHEBI:132367"/>
        <dbReference type="ChEBI" id="CHEBI:132368"/>
        <dbReference type="EC" id="2.4.1.17"/>
    </reaction>
</comment>
<evidence type="ECO:0000256" key="4">
    <source>
        <dbReference type="ARBA" id="ARBA00022679"/>
    </source>
</evidence>
<dbReference type="InterPro" id="IPR050271">
    <property type="entry name" value="UDP-glycosyltransferase"/>
</dbReference>
<dbReference type="PANTHER" id="PTHR48043:SF145">
    <property type="entry name" value="FI06409P-RELATED"/>
    <property type="match status" value="1"/>
</dbReference>
<dbReference type="Pfam" id="PF00201">
    <property type="entry name" value="UDPGT"/>
    <property type="match status" value="1"/>
</dbReference>
<dbReference type="AlphaFoldDB" id="A0A1I8BWW1"/>
<name>A0A1I8BWW1_MELHA</name>
<dbReference type="GO" id="GO:0015020">
    <property type="term" value="F:glucuronosyltransferase activity"/>
    <property type="evidence" value="ECO:0007669"/>
    <property type="project" value="UniProtKB-EC"/>
</dbReference>
<protein>
    <recommendedName>
        <fullName evidence="2">glucuronosyltransferase</fullName>
        <ecNumber evidence="2">2.4.1.17</ecNumber>
    </recommendedName>
</protein>
<keyword evidence="3" id="KW-0328">Glycosyltransferase</keyword>
<reference evidence="7" key="1">
    <citation type="submission" date="2016-11" db="UniProtKB">
        <authorList>
            <consortium name="WormBaseParasite"/>
        </authorList>
    </citation>
    <scope>IDENTIFICATION</scope>
</reference>
<accession>A0A1I8BWW1</accession>
<evidence type="ECO:0000313" key="6">
    <source>
        <dbReference type="Proteomes" id="UP000095281"/>
    </source>
</evidence>
<evidence type="ECO:0000256" key="2">
    <source>
        <dbReference type="ARBA" id="ARBA00012544"/>
    </source>
</evidence>
<evidence type="ECO:0000256" key="3">
    <source>
        <dbReference type="ARBA" id="ARBA00022676"/>
    </source>
</evidence>
<dbReference type="Gene3D" id="3.40.50.2000">
    <property type="entry name" value="Glycogen Phosphorylase B"/>
    <property type="match status" value="1"/>
</dbReference>
<evidence type="ECO:0000256" key="1">
    <source>
        <dbReference type="ARBA" id="ARBA00009995"/>
    </source>
</evidence>
<proteinExistence type="inferred from homology"/>
<dbReference type="WBParaSite" id="MhA1_Contig722.frz3.fgene3">
    <property type="protein sequence ID" value="MhA1_Contig722.frz3.fgene3"/>
    <property type="gene ID" value="MhA1_Contig722.frz3.fgene3"/>
</dbReference>
<dbReference type="CDD" id="cd03784">
    <property type="entry name" value="GT1_Gtf-like"/>
    <property type="match status" value="1"/>
</dbReference>
<dbReference type="EC" id="2.4.1.17" evidence="2"/>
<keyword evidence="6" id="KW-1185">Reference proteome</keyword>
<dbReference type="PANTHER" id="PTHR48043">
    <property type="entry name" value="EG:EG0003.4 PROTEIN-RELATED"/>
    <property type="match status" value="1"/>
</dbReference>
<evidence type="ECO:0000256" key="5">
    <source>
        <dbReference type="ARBA" id="ARBA00047475"/>
    </source>
</evidence>
<keyword evidence="4" id="KW-0808">Transferase</keyword>
<dbReference type="SUPFAM" id="SSF53756">
    <property type="entry name" value="UDP-Glycosyltransferase/glycogen phosphorylase"/>
    <property type="match status" value="1"/>
</dbReference>
<sequence length="320" mass="37115">MRNGTGPLLVRVYGEFYFPKPNDWINSNGIRLIREDRFHENLSKHDDENDEIKELFENSSSYFNKLFWAEEIKSKCNKPSNLIDLFNNIKYHFVNQHFLGNFKDYPINPINNNFGYIGGITFESKGILTKQVKTKKDENESSCVVLVTFGTAILPFRRHQQYRNAMFTVFEHFGNCIFKVRIRTDKISYNNIEITNEKLPQQDILAKENTKLLISHCGQNSLNEAMYAGVPLICIPDGGDQFYNASLVEHLGIGIYIKVNYEVQLDHNAFGYSLAEGIFNILNKNSNYRKNAQILRENILKTNFSMKEFFLQKIAESISD</sequence>
<dbReference type="Proteomes" id="UP000095281">
    <property type="component" value="Unplaced"/>
</dbReference>